<dbReference type="PANTHER" id="PTHR33244">
    <property type="entry name" value="INTEGRASE CATALYTIC DOMAIN-CONTAINING PROTEIN-RELATED"/>
    <property type="match status" value="1"/>
</dbReference>
<reference evidence="1 2" key="1">
    <citation type="journal article" date="2023" name="Nucleic Acids Res.">
        <title>The hologenome of Daphnia magna reveals possible DNA methylation and microbiome-mediated evolution of the host genome.</title>
        <authorList>
            <person name="Chaturvedi A."/>
            <person name="Li X."/>
            <person name="Dhandapani V."/>
            <person name="Marshall H."/>
            <person name="Kissane S."/>
            <person name="Cuenca-Cambronero M."/>
            <person name="Asole G."/>
            <person name="Calvet F."/>
            <person name="Ruiz-Romero M."/>
            <person name="Marangio P."/>
            <person name="Guigo R."/>
            <person name="Rago D."/>
            <person name="Mirbahai L."/>
            <person name="Eastwood N."/>
            <person name="Colbourne J.K."/>
            <person name="Zhou J."/>
            <person name="Mallon E."/>
            <person name="Orsini L."/>
        </authorList>
    </citation>
    <scope>NUCLEOTIDE SEQUENCE [LARGE SCALE GENOMIC DNA]</scope>
    <source>
        <strain evidence="1">LRV0_1</strain>
    </source>
</reference>
<gene>
    <name evidence="1" type="ORF">OUZ56_010522</name>
</gene>
<dbReference type="PANTHER" id="PTHR33244:SF3">
    <property type="entry name" value="PEPTIDASE A2 DOMAIN-CONTAINING PROTEIN"/>
    <property type="match status" value="1"/>
</dbReference>
<comment type="caution">
    <text evidence="1">The sequence shown here is derived from an EMBL/GenBank/DDBJ whole genome shotgun (WGS) entry which is preliminary data.</text>
</comment>
<keyword evidence="2" id="KW-1185">Reference proteome</keyword>
<sequence>MFADGRTLWESLAAIQSTPASSDLSSSTVLLEGRHIRVSCNVGKQLLLSVHPVCTEPDSCIIRLKDGLFFRRMCRNINLDKSISNVFGMVRPAVFN</sequence>
<evidence type="ECO:0000313" key="1">
    <source>
        <dbReference type="EMBL" id="KAK4025016.1"/>
    </source>
</evidence>
<proteinExistence type="predicted"/>
<dbReference type="EMBL" id="JAOYFB010000037">
    <property type="protein sequence ID" value="KAK4025016.1"/>
    <property type="molecule type" value="Genomic_DNA"/>
</dbReference>
<evidence type="ECO:0000313" key="2">
    <source>
        <dbReference type="Proteomes" id="UP001234178"/>
    </source>
</evidence>
<protein>
    <submittedName>
        <fullName evidence="1">Uncharacterized protein</fullName>
    </submittedName>
</protein>
<name>A0ABR0AIS7_9CRUS</name>
<organism evidence="1 2">
    <name type="scientific">Daphnia magna</name>
    <dbReference type="NCBI Taxonomy" id="35525"/>
    <lineage>
        <taxon>Eukaryota</taxon>
        <taxon>Metazoa</taxon>
        <taxon>Ecdysozoa</taxon>
        <taxon>Arthropoda</taxon>
        <taxon>Crustacea</taxon>
        <taxon>Branchiopoda</taxon>
        <taxon>Diplostraca</taxon>
        <taxon>Cladocera</taxon>
        <taxon>Anomopoda</taxon>
        <taxon>Daphniidae</taxon>
        <taxon>Daphnia</taxon>
    </lineage>
</organism>
<dbReference type="Proteomes" id="UP001234178">
    <property type="component" value="Unassembled WGS sequence"/>
</dbReference>
<accession>A0ABR0AIS7</accession>